<organism evidence="1">
    <name type="scientific">Arundo donax</name>
    <name type="common">Giant reed</name>
    <name type="synonym">Donax arundinaceus</name>
    <dbReference type="NCBI Taxonomy" id="35708"/>
    <lineage>
        <taxon>Eukaryota</taxon>
        <taxon>Viridiplantae</taxon>
        <taxon>Streptophyta</taxon>
        <taxon>Embryophyta</taxon>
        <taxon>Tracheophyta</taxon>
        <taxon>Spermatophyta</taxon>
        <taxon>Magnoliopsida</taxon>
        <taxon>Liliopsida</taxon>
        <taxon>Poales</taxon>
        <taxon>Poaceae</taxon>
        <taxon>PACMAD clade</taxon>
        <taxon>Arundinoideae</taxon>
        <taxon>Arundineae</taxon>
        <taxon>Arundo</taxon>
    </lineage>
</organism>
<evidence type="ECO:0000313" key="1">
    <source>
        <dbReference type="EMBL" id="JAD44186.1"/>
    </source>
</evidence>
<sequence length="53" mass="5934">MTPTSLLTDILRNSRSVSFDKTGGTWPLIIFTAMFKYVILVKFPNHGGIFPCT</sequence>
<name>A0A0A8ZZC3_ARUDO</name>
<proteinExistence type="predicted"/>
<dbReference type="AlphaFoldDB" id="A0A0A8ZZC3"/>
<protein>
    <submittedName>
        <fullName evidence="1">Uncharacterized protein</fullName>
    </submittedName>
</protein>
<accession>A0A0A8ZZC3</accession>
<reference evidence="1" key="2">
    <citation type="journal article" date="2015" name="Data Brief">
        <title>Shoot transcriptome of the giant reed, Arundo donax.</title>
        <authorList>
            <person name="Barrero R.A."/>
            <person name="Guerrero F.D."/>
            <person name="Moolhuijzen P."/>
            <person name="Goolsby J.A."/>
            <person name="Tidwell J."/>
            <person name="Bellgard S.E."/>
            <person name="Bellgard M.I."/>
        </authorList>
    </citation>
    <scope>NUCLEOTIDE SEQUENCE</scope>
    <source>
        <tissue evidence="1">Shoot tissue taken approximately 20 cm above the soil surface</tissue>
    </source>
</reference>
<reference evidence="1" key="1">
    <citation type="submission" date="2014-09" db="EMBL/GenBank/DDBJ databases">
        <authorList>
            <person name="Magalhaes I.L.F."/>
            <person name="Oliveira U."/>
            <person name="Santos F.R."/>
            <person name="Vidigal T.H.D.A."/>
            <person name="Brescovit A.D."/>
            <person name="Santos A.J."/>
        </authorList>
    </citation>
    <scope>NUCLEOTIDE SEQUENCE</scope>
    <source>
        <tissue evidence="1">Shoot tissue taken approximately 20 cm above the soil surface</tissue>
    </source>
</reference>
<dbReference type="EMBL" id="GBRH01253709">
    <property type="protein sequence ID" value="JAD44186.1"/>
    <property type="molecule type" value="Transcribed_RNA"/>
</dbReference>